<feature type="compositionally biased region" description="Basic and acidic residues" evidence="4">
    <location>
        <begin position="698"/>
        <end position="716"/>
    </location>
</feature>
<feature type="compositionally biased region" description="Basic residues" evidence="4">
    <location>
        <begin position="717"/>
        <end position="729"/>
    </location>
</feature>
<evidence type="ECO:0000256" key="2">
    <source>
        <dbReference type="ARBA" id="ARBA00022741"/>
    </source>
</evidence>
<accession>A0ABW1MVH9</accession>
<evidence type="ECO:0000259" key="6">
    <source>
        <dbReference type="PROSITE" id="PS50011"/>
    </source>
</evidence>
<feature type="transmembrane region" description="Helical" evidence="5">
    <location>
        <begin position="789"/>
        <end position="812"/>
    </location>
</feature>
<feature type="compositionally biased region" description="Pro residues" evidence="4">
    <location>
        <begin position="741"/>
        <end position="752"/>
    </location>
</feature>
<dbReference type="Proteomes" id="UP001596139">
    <property type="component" value="Unassembled WGS sequence"/>
</dbReference>
<evidence type="ECO:0000256" key="1">
    <source>
        <dbReference type="ARBA" id="ARBA00008874"/>
    </source>
</evidence>
<feature type="region of interest" description="Disordered" evidence="4">
    <location>
        <begin position="698"/>
        <end position="788"/>
    </location>
</feature>
<keyword evidence="5" id="KW-0812">Transmembrane</keyword>
<dbReference type="PROSITE" id="PS50011">
    <property type="entry name" value="PROTEIN_KINASE_DOM"/>
    <property type="match status" value="1"/>
</dbReference>
<dbReference type="Gene3D" id="1.10.510.10">
    <property type="entry name" value="Transferase(Phosphotransferase) domain 1"/>
    <property type="match status" value="2"/>
</dbReference>
<name>A0ABW1MVH9_9ACTN</name>
<dbReference type="InterPro" id="IPR051931">
    <property type="entry name" value="PAK3-like"/>
</dbReference>
<dbReference type="SUPFAM" id="SSF56112">
    <property type="entry name" value="Protein kinase-like (PK-like)"/>
    <property type="match status" value="1"/>
</dbReference>
<keyword evidence="7" id="KW-0418">Kinase</keyword>
<feature type="domain" description="Protein kinase" evidence="6">
    <location>
        <begin position="13"/>
        <end position="674"/>
    </location>
</feature>
<dbReference type="PANTHER" id="PTHR45832:SF22">
    <property type="entry name" value="SERINE_THREONINE-PROTEIN KINASE SAMKA-RELATED"/>
    <property type="match status" value="1"/>
</dbReference>
<feature type="compositionally biased region" description="Low complexity" evidence="4">
    <location>
        <begin position="412"/>
        <end position="425"/>
    </location>
</feature>
<feature type="region of interest" description="Disordered" evidence="4">
    <location>
        <begin position="57"/>
        <end position="99"/>
    </location>
</feature>
<feature type="compositionally biased region" description="Low complexity" evidence="4">
    <location>
        <begin position="531"/>
        <end position="543"/>
    </location>
</feature>
<feature type="compositionally biased region" description="Low complexity" evidence="4">
    <location>
        <begin position="315"/>
        <end position="331"/>
    </location>
</feature>
<feature type="compositionally biased region" description="Low complexity" evidence="4">
    <location>
        <begin position="259"/>
        <end position="306"/>
    </location>
</feature>
<proteinExistence type="inferred from homology"/>
<feature type="compositionally biased region" description="Polar residues" evidence="4">
    <location>
        <begin position="498"/>
        <end position="508"/>
    </location>
</feature>
<dbReference type="InterPro" id="IPR000719">
    <property type="entry name" value="Prot_kinase_dom"/>
</dbReference>
<evidence type="ECO:0000313" key="7">
    <source>
        <dbReference type="EMBL" id="MFC6067693.1"/>
    </source>
</evidence>
<keyword evidence="3" id="KW-0067">ATP-binding</keyword>
<keyword evidence="8" id="KW-1185">Reference proteome</keyword>
<dbReference type="EMBL" id="JBHSPX010000015">
    <property type="protein sequence ID" value="MFC6067693.1"/>
    <property type="molecule type" value="Genomic_DNA"/>
</dbReference>
<feature type="compositionally biased region" description="Low complexity" evidence="4">
    <location>
        <begin position="836"/>
        <end position="852"/>
    </location>
</feature>
<keyword evidence="2" id="KW-0547">Nucleotide-binding</keyword>
<gene>
    <name evidence="7" type="ORF">ACFP4F_34805</name>
</gene>
<keyword evidence="5" id="KW-0472">Membrane</keyword>
<feature type="compositionally biased region" description="Polar residues" evidence="4">
    <location>
        <begin position="822"/>
        <end position="834"/>
    </location>
</feature>
<evidence type="ECO:0000256" key="3">
    <source>
        <dbReference type="ARBA" id="ARBA00022840"/>
    </source>
</evidence>
<keyword evidence="7" id="KW-0808">Transferase</keyword>
<feature type="compositionally biased region" description="Low complexity" evidence="4">
    <location>
        <begin position="374"/>
        <end position="397"/>
    </location>
</feature>
<reference evidence="8" key="1">
    <citation type="journal article" date="2019" name="Int. J. Syst. Evol. Microbiol.">
        <title>The Global Catalogue of Microorganisms (GCM) 10K type strain sequencing project: providing services to taxonomists for standard genome sequencing and annotation.</title>
        <authorList>
            <consortium name="The Broad Institute Genomics Platform"/>
            <consortium name="The Broad Institute Genome Sequencing Center for Infectious Disease"/>
            <person name="Wu L."/>
            <person name="Ma J."/>
        </authorList>
    </citation>
    <scope>NUCLEOTIDE SEQUENCE [LARGE SCALE GENOMIC DNA]</scope>
    <source>
        <strain evidence="8">CGMCC 1.15180</strain>
    </source>
</reference>
<evidence type="ECO:0000256" key="5">
    <source>
        <dbReference type="SAM" id="Phobius"/>
    </source>
</evidence>
<feature type="compositionally biased region" description="Pro residues" evidence="4">
    <location>
        <begin position="426"/>
        <end position="439"/>
    </location>
</feature>
<feature type="compositionally biased region" description="Pro residues" evidence="4">
    <location>
        <begin position="401"/>
        <end position="411"/>
    </location>
</feature>
<organism evidence="7 8">
    <name type="scientific">Streptomyces ochraceiscleroticus</name>
    <dbReference type="NCBI Taxonomy" id="47761"/>
    <lineage>
        <taxon>Bacteria</taxon>
        <taxon>Bacillati</taxon>
        <taxon>Actinomycetota</taxon>
        <taxon>Actinomycetes</taxon>
        <taxon>Kitasatosporales</taxon>
        <taxon>Streptomycetaceae</taxon>
        <taxon>Streptomyces</taxon>
    </lineage>
</organism>
<feature type="compositionally biased region" description="Low complexity" evidence="4">
    <location>
        <begin position="445"/>
        <end position="465"/>
    </location>
</feature>
<comment type="similarity">
    <text evidence="1">Belongs to the protein kinase superfamily. STE Ser/Thr protein kinase family. STE20 subfamily.</text>
</comment>
<dbReference type="Gene3D" id="3.30.200.20">
    <property type="entry name" value="Phosphorylase Kinase, domain 1"/>
    <property type="match status" value="1"/>
</dbReference>
<sequence>MDEYAGRVLAERYRLPAPLPDAPDPVLTRALDTYSGQDVLVRQVPLPEVVDAELVDEYDTGGGAGRGYGGEGSGRGRRTGAGAGSGSGGGSRADRDPSDPVVRRALEAATAAARVPDHPRLDQVFDVFAQDGSLWIVSELIPARPLSALLSDRTLSPHRAAEIAADILTALRALHAHGWTHRNITPRTVLVCDDGRVVLTGLAAGAAEEALCGYDPVPRESDPPPGAVRAGVVREWRAGGGGAPGGAVPRGADPGGAVSGSAASGGAARGSAAPGGPVRGSAAPGGAAPGLAAPGGAASGSAASGGAVRGGSSGVPGARTSSEAGPRVSAASGGGRGGVTQAVPGPPGGPERGDSERGAQGTGAAEDDPRRARAGAIAAYRAGARAAAARTAGPGNRSALPPGPPGVPGRPGPQQGQPAAPQGRPAVPPGPPGVPPGPAGGPSGRPGVQPGPAGALPGQPGAVPQYGPAVPPAPRQPAAPGSAAYGGGLPGPVRRPQGGTNALPTGPQNRPMGSAEPQSRPVGPAVPQSRPGPGNRPAGAAAGVQGGPGTGVYPGVAPGNALAAERARQARITVVGAVTERWAPEQAGPVHANWQLAPPVGPAADLWALGALLFRSVQGHAPYAEESAAELVQLVCARPPAHAEECGALRPVVESLLRQDPTERPDFEELRGWLRSLVRAAPEPEAGRAVVTVPALERGGDPRRLPIVRRRGELVRRGRHKKSRPRRERPHGTAAPTAHSAPPPPVRPAPPPRAHEGVRDHDGGDRDRARQRKPRPNRDRTPRGGPRRLGMLLLGLVLLLVVGAVLVAVAFLPRSGTDPDGSGNTRSSVPSGTETGAPAPDPAQSQPDGADPTSTHPRTTAPDGLADGFEMRDDPEGFRIAVHKGWQRHAKNAEGQVRYTKGAFTLLVVPGRDTAKRFGSDPMAYQQDKEAELAPFRDANWTSSSGLRRTDVGRTAMAEGTFTWGEDSGSATYARNMALLEGGRYHLVLVIGPDRDRAEVDRFYEQASTSFRP</sequence>
<evidence type="ECO:0000313" key="8">
    <source>
        <dbReference type="Proteomes" id="UP001596139"/>
    </source>
</evidence>
<evidence type="ECO:0000256" key="4">
    <source>
        <dbReference type="SAM" id="MobiDB-lite"/>
    </source>
</evidence>
<feature type="compositionally biased region" description="Basic and acidic residues" evidence="4">
    <location>
        <begin position="753"/>
        <end position="768"/>
    </location>
</feature>
<comment type="caution">
    <text evidence="7">The sequence shown here is derived from an EMBL/GenBank/DDBJ whole genome shotgun (WGS) entry which is preliminary data.</text>
</comment>
<feature type="region of interest" description="Disordered" evidence="4">
    <location>
        <begin position="813"/>
        <end position="872"/>
    </location>
</feature>
<feature type="compositionally biased region" description="Gly residues" evidence="4">
    <location>
        <begin position="60"/>
        <end position="91"/>
    </location>
</feature>
<protein>
    <submittedName>
        <fullName evidence="7">Protein kinase</fullName>
    </submittedName>
</protein>
<dbReference type="SMART" id="SM00220">
    <property type="entry name" value="S_TKc"/>
    <property type="match status" value="1"/>
</dbReference>
<feature type="region of interest" description="Disordered" evidence="4">
    <location>
        <begin position="237"/>
        <end position="546"/>
    </location>
</feature>
<dbReference type="InterPro" id="IPR011009">
    <property type="entry name" value="Kinase-like_dom_sf"/>
</dbReference>
<dbReference type="PANTHER" id="PTHR45832">
    <property type="entry name" value="SERINE/THREONINE-PROTEIN KINASE SAMKA-RELATED-RELATED"/>
    <property type="match status" value="1"/>
</dbReference>
<dbReference type="RefSeq" id="WP_031051055.1">
    <property type="nucleotide sequence ID" value="NZ_JOAX01000002.1"/>
</dbReference>
<dbReference type="Pfam" id="PF00069">
    <property type="entry name" value="Pkinase"/>
    <property type="match status" value="1"/>
</dbReference>
<keyword evidence="5" id="KW-1133">Transmembrane helix</keyword>
<dbReference type="GO" id="GO:0016301">
    <property type="term" value="F:kinase activity"/>
    <property type="evidence" value="ECO:0007669"/>
    <property type="project" value="UniProtKB-KW"/>
</dbReference>